<dbReference type="RefSeq" id="WP_013633630.1">
    <property type="nucleotide sequence ID" value="NC_015177.1"/>
</dbReference>
<evidence type="ECO:0000256" key="1">
    <source>
        <dbReference type="SAM" id="SignalP"/>
    </source>
</evidence>
<dbReference type="STRING" id="762903.Pedsa_2603"/>
<reference evidence="2 3" key="1">
    <citation type="journal article" date="2011" name="Stand. Genomic Sci.">
        <title>Complete genome sequence of the gliding, heparinolytic Pedobacter saltans type strain (113).</title>
        <authorList>
            <person name="Liolios K."/>
            <person name="Sikorski J."/>
            <person name="Lu M."/>
            <person name="Nolan M."/>
            <person name="Lapidus A."/>
            <person name="Lucas S."/>
            <person name="Hammon N."/>
            <person name="Deshpande S."/>
            <person name="Cheng J.F."/>
            <person name="Tapia R."/>
            <person name="Han C."/>
            <person name="Goodwin L."/>
            <person name="Pitluck S."/>
            <person name="Huntemann M."/>
            <person name="Ivanova N."/>
            <person name="Pagani I."/>
            <person name="Mavromatis K."/>
            <person name="Ovchinikova G."/>
            <person name="Pati A."/>
            <person name="Chen A."/>
            <person name="Palaniappan K."/>
            <person name="Land M."/>
            <person name="Hauser L."/>
            <person name="Brambilla E.M."/>
            <person name="Kotsyurbenko O."/>
            <person name="Rohde M."/>
            <person name="Tindall B.J."/>
            <person name="Abt B."/>
            <person name="Goker M."/>
            <person name="Detter J.C."/>
            <person name="Woyke T."/>
            <person name="Bristow J."/>
            <person name="Eisen J.A."/>
            <person name="Markowitz V."/>
            <person name="Hugenholtz P."/>
            <person name="Klenk H.P."/>
            <person name="Kyrpides N.C."/>
        </authorList>
    </citation>
    <scope>NUCLEOTIDE SEQUENCE [LARGE SCALE GENOMIC DNA]</scope>
    <source>
        <strain evidence="3">ATCC 51119 / DSM 12145 / JCM 21818 / LMG 10337 / NBRC 100064 / NCIMB 13643</strain>
    </source>
</reference>
<dbReference type="OrthoDB" id="674866at2"/>
<keyword evidence="3" id="KW-1185">Reference proteome</keyword>
<dbReference type="Proteomes" id="UP000000310">
    <property type="component" value="Chromosome"/>
</dbReference>
<dbReference type="KEGG" id="psn:Pedsa_2603"/>
<dbReference type="EMBL" id="CP002545">
    <property type="protein sequence ID" value="ADY53145.1"/>
    <property type="molecule type" value="Genomic_DNA"/>
</dbReference>
<sequence length="109" mass="11827">MKKKILIGISALALLIGFNTIDANAQKKTEKAVENTGKAIEKGAKAVGDKTAEVASKGASKVADQTYRGKMAPDGSNVYIDSHNKKYYIDKKGKKIYLKPSQIKDRPKS</sequence>
<dbReference type="AlphaFoldDB" id="F0S5I1"/>
<evidence type="ECO:0008006" key="4">
    <source>
        <dbReference type="Google" id="ProtNLM"/>
    </source>
</evidence>
<evidence type="ECO:0000313" key="3">
    <source>
        <dbReference type="Proteomes" id="UP000000310"/>
    </source>
</evidence>
<organism evidence="2 3">
    <name type="scientific">Pseudopedobacter saltans (strain ATCC 51119 / DSM 12145 / JCM 21818 / CCUG 39354 / LMG 10337 / NBRC 100064 / NCIMB 13643)</name>
    <name type="common">Pedobacter saltans</name>
    <dbReference type="NCBI Taxonomy" id="762903"/>
    <lineage>
        <taxon>Bacteria</taxon>
        <taxon>Pseudomonadati</taxon>
        <taxon>Bacteroidota</taxon>
        <taxon>Sphingobacteriia</taxon>
        <taxon>Sphingobacteriales</taxon>
        <taxon>Sphingobacteriaceae</taxon>
        <taxon>Pseudopedobacter</taxon>
    </lineage>
</organism>
<gene>
    <name evidence="2" type="ordered locus">Pedsa_2603</name>
</gene>
<protein>
    <recommendedName>
        <fullName evidence="4">PBCV-specific basic adaptor domain-containing protein</fullName>
    </recommendedName>
</protein>
<proteinExistence type="predicted"/>
<name>F0S5I1_PSESL</name>
<dbReference type="HOGENOM" id="CLU_2181663_0_0_10"/>
<reference evidence="3" key="2">
    <citation type="submission" date="2011-02" db="EMBL/GenBank/DDBJ databases">
        <title>The complete genome of Pedobacter saltans DSM 12145.</title>
        <authorList>
            <consortium name="US DOE Joint Genome Institute (JGI-PGF)"/>
            <person name="Lucas S."/>
            <person name="Copeland A."/>
            <person name="Lapidus A."/>
            <person name="Bruce D."/>
            <person name="Goodwin L."/>
            <person name="Pitluck S."/>
            <person name="Kyrpides N."/>
            <person name="Mavromatis K."/>
            <person name="Pagani I."/>
            <person name="Ivanova N."/>
            <person name="Ovchinnikova G."/>
            <person name="Lu M."/>
            <person name="Detter J.C."/>
            <person name="Han C."/>
            <person name="Land M."/>
            <person name="Hauser L."/>
            <person name="Markowitz V."/>
            <person name="Cheng J.-F."/>
            <person name="Hugenholtz P."/>
            <person name="Woyke T."/>
            <person name="Wu D."/>
            <person name="Tindall B."/>
            <person name="Pomrenke H.G."/>
            <person name="Brambilla E."/>
            <person name="Klenk H.-P."/>
            <person name="Eisen J.A."/>
        </authorList>
    </citation>
    <scope>NUCLEOTIDE SEQUENCE [LARGE SCALE GENOMIC DNA]</scope>
    <source>
        <strain evidence="3">ATCC 51119 / DSM 12145 / JCM 21818 / LMG 10337 / NBRC 100064 / NCIMB 13643</strain>
    </source>
</reference>
<keyword evidence="1" id="KW-0732">Signal</keyword>
<evidence type="ECO:0000313" key="2">
    <source>
        <dbReference type="EMBL" id="ADY53145.1"/>
    </source>
</evidence>
<accession>F0S5I1</accession>
<feature type="chain" id="PRO_5003256730" description="PBCV-specific basic adaptor domain-containing protein" evidence="1">
    <location>
        <begin position="26"/>
        <end position="109"/>
    </location>
</feature>
<feature type="signal peptide" evidence="1">
    <location>
        <begin position="1"/>
        <end position="25"/>
    </location>
</feature>